<dbReference type="RefSeq" id="WP_171242259.1">
    <property type="nucleotide sequence ID" value="NZ_JABEPQ010000001.1"/>
</dbReference>
<feature type="transmembrane region" description="Helical" evidence="1">
    <location>
        <begin position="80"/>
        <end position="110"/>
    </location>
</feature>
<evidence type="ECO:0000313" key="3">
    <source>
        <dbReference type="Proteomes" id="UP000588586"/>
    </source>
</evidence>
<sequence>MEAALWVPALLIAIGMVGIVIPVIPGLLLCLGAVLLWAWDAGTTLGWWVFGVSAAFYLAGVALQYAVPGRRMRAAGVRRSTLVLAVLLAIVGFFVIPVVGAIVGFVGGIFLVELGHSRTKAAAWASTKSALRAVATSMGIELLAGLAIAVTWVVGVLLSR</sequence>
<dbReference type="AlphaFoldDB" id="A0A849HB94"/>
<reference evidence="2 3" key="1">
    <citation type="submission" date="2020-04" db="EMBL/GenBank/DDBJ databases">
        <title>Knoellia sp. isolate from air conditioner.</title>
        <authorList>
            <person name="Chea S."/>
            <person name="Kim D.-U."/>
        </authorList>
    </citation>
    <scope>NUCLEOTIDE SEQUENCE [LARGE SCALE GENOMIC DNA]</scope>
    <source>
        <strain evidence="2 3">DB2414S</strain>
    </source>
</reference>
<organism evidence="2 3">
    <name type="scientific">Knoellia koreensis</name>
    <dbReference type="NCBI Taxonomy" id="2730921"/>
    <lineage>
        <taxon>Bacteria</taxon>
        <taxon>Bacillati</taxon>
        <taxon>Actinomycetota</taxon>
        <taxon>Actinomycetes</taxon>
        <taxon>Micrococcales</taxon>
        <taxon>Intrasporangiaceae</taxon>
        <taxon>Knoellia</taxon>
    </lineage>
</organism>
<keyword evidence="1" id="KW-1133">Transmembrane helix</keyword>
<keyword evidence="1" id="KW-0812">Transmembrane</keyword>
<evidence type="ECO:0000313" key="2">
    <source>
        <dbReference type="EMBL" id="NNM45205.1"/>
    </source>
</evidence>
<gene>
    <name evidence="2" type="ORF">HJG52_04205</name>
</gene>
<dbReference type="Pfam" id="PF04306">
    <property type="entry name" value="DUF456"/>
    <property type="match status" value="1"/>
</dbReference>
<feature type="transmembrane region" description="Helical" evidence="1">
    <location>
        <begin position="7"/>
        <end position="39"/>
    </location>
</feature>
<keyword evidence="3" id="KW-1185">Reference proteome</keyword>
<proteinExistence type="predicted"/>
<evidence type="ECO:0000256" key="1">
    <source>
        <dbReference type="SAM" id="Phobius"/>
    </source>
</evidence>
<name>A0A849HB94_9MICO</name>
<feature type="transmembrane region" description="Helical" evidence="1">
    <location>
        <begin position="45"/>
        <end position="68"/>
    </location>
</feature>
<comment type="caution">
    <text evidence="2">The sequence shown here is derived from an EMBL/GenBank/DDBJ whole genome shotgun (WGS) entry which is preliminary data.</text>
</comment>
<feature type="transmembrane region" description="Helical" evidence="1">
    <location>
        <begin position="130"/>
        <end position="158"/>
    </location>
</feature>
<protein>
    <submittedName>
        <fullName evidence="2">DUF456 domain-containing protein</fullName>
    </submittedName>
</protein>
<dbReference type="Proteomes" id="UP000588586">
    <property type="component" value="Unassembled WGS sequence"/>
</dbReference>
<dbReference type="InterPro" id="IPR007403">
    <property type="entry name" value="DUF456"/>
</dbReference>
<dbReference type="EMBL" id="JABEPQ010000001">
    <property type="protein sequence ID" value="NNM45205.1"/>
    <property type="molecule type" value="Genomic_DNA"/>
</dbReference>
<keyword evidence="1" id="KW-0472">Membrane</keyword>
<accession>A0A849HB94</accession>